<dbReference type="PROSITE" id="PS00830">
    <property type="entry name" value="GREAB_2"/>
    <property type="match status" value="1"/>
</dbReference>
<name>A0AAW8CPX4_9BURK</name>
<dbReference type="SUPFAM" id="SSF54534">
    <property type="entry name" value="FKBP-like"/>
    <property type="match status" value="1"/>
</dbReference>
<dbReference type="InterPro" id="IPR018151">
    <property type="entry name" value="TF_GreA/GreB_CS"/>
</dbReference>
<dbReference type="PANTHER" id="PTHR30437:SF5">
    <property type="entry name" value="REGULATOR OF NUCLEOSIDE DIPHOSPHATE KINASE"/>
    <property type="match status" value="1"/>
</dbReference>
<dbReference type="Gene3D" id="3.10.50.30">
    <property type="entry name" value="Transcription elongation factor, GreA/GreB, C-terminal domain"/>
    <property type="match status" value="1"/>
</dbReference>
<protein>
    <submittedName>
        <fullName evidence="2">Regulator of nucleoside diphosphate kinase</fullName>
    </submittedName>
</protein>
<dbReference type="RefSeq" id="WP_307684317.1">
    <property type="nucleotide sequence ID" value="NZ_JAUSRD010000003.1"/>
</dbReference>
<organism evidence="2 3">
    <name type="scientific">Variovorax boronicumulans</name>
    <dbReference type="NCBI Taxonomy" id="436515"/>
    <lineage>
        <taxon>Bacteria</taxon>
        <taxon>Pseudomonadati</taxon>
        <taxon>Pseudomonadota</taxon>
        <taxon>Betaproteobacteria</taxon>
        <taxon>Burkholderiales</taxon>
        <taxon>Comamonadaceae</taxon>
        <taxon>Variovorax</taxon>
    </lineage>
</organism>
<dbReference type="InterPro" id="IPR023459">
    <property type="entry name" value="Tscrpt_elong_fac_GreA/B_fam"/>
</dbReference>
<accession>A0AAW8CPX4</accession>
<evidence type="ECO:0000259" key="1">
    <source>
        <dbReference type="Pfam" id="PF01272"/>
    </source>
</evidence>
<dbReference type="GO" id="GO:0003677">
    <property type="term" value="F:DNA binding"/>
    <property type="evidence" value="ECO:0007669"/>
    <property type="project" value="InterPro"/>
</dbReference>
<sequence>MHATIHGERTLTDLDFARLSKLLPGRALLPAHLADLLASAEVMSSRAVPCDVVTMNSRAELVDVHTGRRQTLTVCFPKDAEPAAGFISVLSPVGSSLLGLRVGDIARWRTPNGDDCAAEVAAVLFQPEATGDYQK</sequence>
<dbReference type="GO" id="GO:0032784">
    <property type="term" value="P:regulation of DNA-templated transcription elongation"/>
    <property type="evidence" value="ECO:0007669"/>
    <property type="project" value="InterPro"/>
</dbReference>
<keyword evidence="2" id="KW-0418">Kinase</keyword>
<dbReference type="Pfam" id="PF01272">
    <property type="entry name" value="GreA_GreB"/>
    <property type="match status" value="1"/>
</dbReference>
<dbReference type="AlphaFoldDB" id="A0AAW8CPX4"/>
<feature type="domain" description="Transcription elongation factor GreA/GreB C-terminal" evidence="1">
    <location>
        <begin position="49"/>
        <end position="123"/>
    </location>
</feature>
<dbReference type="GO" id="GO:0016301">
    <property type="term" value="F:kinase activity"/>
    <property type="evidence" value="ECO:0007669"/>
    <property type="project" value="UniProtKB-KW"/>
</dbReference>
<dbReference type="InterPro" id="IPR036953">
    <property type="entry name" value="GreA/GreB_C_sf"/>
</dbReference>
<reference evidence="2" key="1">
    <citation type="submission" date="2023-07" db="EMBL/GenBank/DDBJ databases">
        <title>Sorghum-associated microbial communities from plants grown in Nebraska, USA.</title>
        <authorList>
            <person name="Schachtman D."/>
        </authorList>
    </citation>
    <scope>NUCLEOTIDE SEQUENCE</scope>
    <source>
        <strain evidence="2">DS3754</strain>
    </source>
</reference>
<evidence type="ECO:0000313" key="2">
    <source>
        <dbReference type="EMBL" id="MDP9892360.1"/>
    </source>
</evidence>
<dbReference type="GO" id="GO:0070063">
    <property type="term" value="F:RNA polymerase binding"/>
    <property type="evidence" value="ECO:0007669"/>
    <property type="project" value="InterPro"/>
</dbReference>
<comment type="caution">
    <text evidence="2">The sequence shown here is derived from an EMBL/GenBank/DDBJ whole genome shotgun (WGS) entry which is preliminary data.</text>
</comment>
<proteinExistence type="predicted"/>
<dbReference type="EMBL" id="JAUSRD010000003">
    <property type="protein sequence ID" value="MDP9892360.1"/>
    <property type="molecule type" value="Genomic_DNA"/>
</dbReference>
<gene>
    <name evidence="2" type="ORF">J2W31_001465</name>
</gene>
<dbReference type="GO" id="GO:0006354">
    <property type="term" value="P:DNA-templated transcription elongation"/>
    <property type="evidence" value="ECO:0007669"/>
    <property type="project" value="TreeGrafter"/>
</dbReference>
<dbReference type="PANTHER" id="PTHR30437">
    <property type="entry name" value="TRANSCRIPTION ELONGATION FACTOR GREA"/>
    <property type="match status" value="1"/>
</dbReference>
<dbReference type="Proteomes" id="UP001242045">
    <property type="component" value="Unassembled WGS sequence"/>
</dbReference>
<dbReference type="InterPro" id="IPR001437">
    <property type="entry name" value="Tscrpt_elong_fac_GreA/B_C"/>
</dbReference>
<keyword evidence="2" id="KW-0808">Transferase</keyword>
<evidence type="ECO:0000313" key="3">
    <source>
        <dbReference type="Proteomes" id="UP001242045"/>
    </source>
</evidence>